<name>A0A8J3DJM4_9BACT</name>
<evidence type="ECO:0000313" key="6">
    <source>
        <dbReference type="Proteomes" id="UP000642829"/>
    </source>
</evidence>
<keyword evidence="3 4" id="KW-0663">Pyridoxal phosphate</keyword>
<keyword evidence="2 5" id="KW-0032">Aminotransferase</keyword>
<comment type="cofactor">
    <cofactor evidence="1">
        <name>pyridoxal 5'-phosphate</name>
        <dbReference type="ChEBI" id="CHEBI:597326"/>
    </cofactor>
</comment>
<dbReference type="Gene3D" id="3.40.640.10">
    <property type="entry name" value="Type I PLP-dependent aspartate aminotransferase-like (Major domain)"/>
    <property type="match status" value="1"/>
</dbReference>
<organism evidence="5 6">
    <name type="scientific">Cerasicoccus arenae</name>
    <dbReference type="NCBI Taxonomy" id="424488"/>
    <lineage>
        <taxon>Bacteria</taxon>
        <taxon>Pseudomonadati</taxon>
        <taxon>Verrucomicrobiota</taxon>
        <taxon>Opitutia</taxon>
        <taxon>Puniceicoccales</taxon>
        <taxon>Cerasicoccaceae</taxon>
        <taxon>Cerasicoccus</taxon>
    </lineage>
</organism>
<dbReference type="GO" id="GO:0042802">
    <property type="term" value="F:identical protein binding"/>
    <property type="evidence" value="ECO:0007669"/>
    <property type="project" value="TreeGrafter"/>
</dbReference>
<comment type="similarity">
    <text evidence="4">Belongs to the class-III pyridoxal-phosphate-dependent aminotransferase family.</text>
</comment>
<dbReference type="InterPro" id="IPR005814">
    <property type="entry name" value="Aminotrans_3"/>
</dbReference>
<dbReference type="PANTHER" id="PTHR11986:SF121">
    <property type="entry name" value="BLR3010 PROTEIN"/>
    <property type="match status" value="1"/>
</dbReference>
<dbReference type="AlphaFoldDB" id="A0A8J3DJM4"/>
<evidence type="ECO:0000256" key="3">
    <source>
        <dbReference type="ARBA" id="ARBA00022898"/>
    </source>
</evidence>
<dbReference type="PROSITE" id="PS00600">
    <property type="entry name" value="AA_TRANSFER_CLASS_3"/>
    <property type="match status" value="1"/>
</dbReference>
<dbReference type="GO" id="GO:0008483">
    <property type="term" value="F:transaminase activity"/>
    <property type="evidence" value="ECO:0007669"/>
    <property type="project" value="UniProtKB-KW"/>
</dbReference>
<sequence length="469" mass="51867">MSEFDITRLITERAAENYDLHDQHVNSTLVKVLRTIGFDKVYASAKGSYLYDAEGQDYLDFLSGYGVFNIGRNHPLLAKTIKDVLDLDMSNMVQMDCALLSGLLAEKLVEITPPHLDAVFFCNSGAEAVEGALKFALGATGRNRILSLSGAYHGLTLGALSVTNNGNFQEGFGKLLPGVEQVIYGDLNDLEDKLRQGDVAAFIAEPVQGKGVYFPADDYFPQAQALCRRYGALFIMDEVQTGLGRTGKMWALEHWNLEPDILTVAKALSGGYVPAAAFLTRRDIHQRVFSRLDRCVVHSTTFGRNNLAMACGLATIHVLQHEKLVENAAWAGQIIEQKLLELKANHELIKDVRVKGCMVAIEFGEPRSMKMKLAWKGIHAVDKGLFPQMIVTPMMNKHRVLTHVAGHNLDIVKALPPLVIGETEIHRFISSLDDVLQDCTRLPGPMWDFGRNLVQTAIKQRKGKKLAPA</sequence>
<comment type="caution">
    <text evidence="5">The sequence shown here is derived from an EMBL/GenBank/DDBJ whole genome shotgun (WGS) entry which is preliminary data.</text>
</comment>
<evidence type="ECO:0000256" key="2">
    <source>
        <dbReference type="ARBA" id="ARBA00022576"/>
    </source>
</evidence>
<keyword evidence="6" id="KW-1185">Reference proteome</keyword>
<dbReference type="PANTHER" id="PTHR11986">
    <property type="entry name" value="AMINOTRANSFERASE CLASS III"/>
    <property type="match status" value="1"/>
</dbReference>
<gene>
    <name evidence="5" type="ORF">GCM10007047_16440</name>
</gene>
<dbReference type="InterPro" id="IPR015421">
    <property type="entry name" value="PyrdxlP-dep_Trfase_major"/>
</dbReference>
<dbReference type="InterPro" id="IPR049704">
    <property type="entry name" value="Aminotrans_3_PPA_site"/>
</dbReference>
<reference evidence="5" key="1">
    <citation type="journal article" date="2014" name="Int. J. Syst. Evol. Microbiol.">
        <title>Complete genome sequence of Corynebacterium casei LMG S-19264T (=DSM 44701T), isolated from a smear-ripened cheese.</title>
        <authorList>
            <consortium name="US DOE Joint Genome Institute (JGI-PGF)"/>
            <person name="Walter F."/>
            <person name="Albersmeier A."/>
            <person name="Kalinowski J."/>
            <person name="Ruckert C."/>
        </authorList>
    </citation>
    <scope>NUCLEOTIDE SEQUENCE</scope>
    <source>
        <strain evidence="5">KCTC 12870</strain>
    </source>
</reference>
<evidence type="ECO:0000256" key="4">
    <source>
        <dbReference type="RuleBase" id="RU003560"/>
    </source>
</evidence>
<evidence type="ECO:0000313" key="5">
    <source>
        <dbReference type="EMBL" id="GHC00699.1"/>
    </source>
</evidence>
<dbReference type="Gene3D" id="3.90.1150.10">
    <property type="entry name" value="Aspartate Aminotransferase, domain 1"/>
    <property type="match status" value="1"/>
</dbReference>
<reference evidence="5" key="2">
    <citation type="submission" date="2020-09" db="EMBL/GenBank/DDBJ databases">
        <authorList>
            <person name="Sun Q."/>
            <person name="Kim S."/>
        </authorList>
    </citation>
    <scope>NUCLEOTIDE SEQUENCE</scope>
    <source>
        <strain evidence="5">KCTC 12870</strain>
    </source>
</reference>
<protein>
    <submittedName>
        <fullName evidence="5">Aspartate aminotransferase family protein</fullName>
    </submittedName>
</protein>
<dbReference type="RefSeq" id="WP_189513892.1">
    <property type="nucleotide sequence ID" value="NZ_BMXG01000008.1"/>
</dbReference>
<evidence type="ECO:0000256" key="1">
    <source>
        <dbReference type="ARBA" id="ARBA00001933"/>
    </source>
</evidence>
<dbReference type="Pfam" id="PF00202">
    <property type="entry name" value="Aminotran_3"/>
    <property type="match status" value="1"/>
</dbReference>
<dbReference type="SUPFAM" id="SSF53383">
    <property type="entry name" value="PLP-dependent transferases"/>
    <property type="match status" value="1"/>
</dbReference>
<dbReference type="GO" id="GO:0030170">
    <property type="term" value="F:pyridoxal phosphate binding"/>
    <property type="evidence" value="ECO:0007669"/>
    <property type="project" value="InterPro"/>
</dbReference>
<dbReference type="FunFam" id="3.40.640.10:FF:000004">
    <property type="entry name" value="Acetylornithine aminotransferase"/>
    <property type="match status" value="1"/>
</dbReference>
<dbReference type="InterPro" id="IPR015422">
    <property type="entry name" value="PyrdxlP-dep_Trfase_small"/>
</dbReference>
<accession>A0A8J3DJM4</accession>
<dbReference type="InterPro" id="IPR015424">
    <property type="entry name" value="PyrdxlP-dep_Trfase"/>
</dbReference>
<dbReference type="CDD" id="cd00610">
    <property type="entry name" value="OAT_like"/>
    <property type="match status" value="1"/>
</dbReference>
<keyword evidence="2 5" id="KW-0808">Transferase</keyword>
<dbReference type="EMBL" id="BMXG01000008">
    <property type="protein sequence ID" value="GHC00699.1"/>
    <property type="molecule type" value="Genomic_DNA"/>
</dbReference>
<dbReference type="Proteomes" id="UP000642829">
    <property type="component" value="Unassembled WGS sequence"/>
</dbReference>
<dbReference type="InterPro" id="IPR050103">
    <property type="entry name" value="Class-III_PLP-dep_AT"/>
</dbReference>
<proteinExistence type="inferred from homology"/>